<keyword evidence="2" id="KW-1185">Reference proteome</keyword>
<evidence type="ECO:0000313" key="2">
    <source>
        <dbReference type="Proteomes" id="UP000004699"/>
    </source>
</evidence>
<dbReference type="STRING" id="565045.NOR51B_2660"/>
<dbReference type="Proteomes" id="UP000004699">
    <property type="component" value="Unassembled WGS sequence"/>
</dbReference>
<dbReference type="EMBL" id="DS999411">
    <property type="protein sequence ID" value="EED36708.1"/>
    <property type="molecule type" value="Genomic_DNA"/>
</dbReference>
<dbReference type="HOGENOM" id="CLU_3235675_0_0_6"/>
<name>B8KRL9_9GAMM</name>
<gene>
    <name evidence="1" type="ORF">NOR51B_2660</name>
</gene>
<dbReference type="Pfam" id="PF04356">
    <property type="entry name" value="DUF489"/>
    <property type="match status" value="1"/>
</dbReference>
<dbReference type="InterPro" id="IPR035932">
    <property type="entry name" value="HflD-like_sf"/>
</dbReference>
<evidence type="ECO:0000313" key="1">
    <source>
        <dbReference type="EMBL" id="EED36708.1"/>
    </source>
</evidence>
<dbReference type="InterPro" id="IPR007451">
    <property type="entry name" value="HflD"/>
</dbReference>
<reference evidence="2" key="1">
    <citation type="journal article" date="2013" name="BMC Microbiol.">
        <title>Taxonomy and evolution of bacteriochlorophyll a-containing members of the OM60/NOR5 clade of marine gammaproteobacteria: description of Luminiphilus syltensis gen. nov., sp. nov., reclassification of Haliea rubra as Pseudohaliea rubra gen. nov., comb. nov., and emendation of Chromatocurvus halotolerans.</title>
        <authorList>
            <person name="Spring S."/>
            <person name="Riedel T."/>
            <person name="Sproer C."/>
            <person name="Yan S."/>
            <person name="Harder J."/>
            <person name="Fuchs B.M."/>
        </authorList>
    </citation>
    <scope>NUCLEOTIDE SEQUENCE [LARGE SCALE GENOMIC DNA]</scope>
    <source>
        <strain evidence="2">NOR51-B</strain>
    </source>
</reference>
<sequence length="43" mass="4995">MLLAGVRSAYLWRQLGGRRWKLALQRGQLRDTAHQLSRDMGLD</sequence>
<organism evidence="1 2">
    <name type="scientific">Luminiphilus syltensis NOR5-1B</name>
    <dbReference type="NCBI Taxonomy" id="565045"/>
    <lineage>
        <taxon>Bacteria</taxon>
        <taxon>Pseudomonadati</taxon>
        <taxon>Pseudomonadota</taxon>
        <taxon>Gammaproteobacteria</taxon>
        <taxon>Cellvibrionales</taxon>
        <taxon>Halieaceae</taxon>
        <taxon>Luminiphilus</taxon>
    </lineage>
</organism>
<protein>
    <submittedName>
        <fullName evidence="1">Uncharacterized protein</fullName>
    </submittedName>
</protein>
<dbReference type="Gene3D" id="1.10.3890.10">
    <property type="entry name" value="HflD-like"/>
    <property type="match status" value="1"/>
</dbReference>
<proteinExistence type="predicted"/>
<accession>B8KRL9</accession>
<dbReference type="AlphaFoldDB" id="B8KRL9"/>
<dbReference type="SUPFAM" id="SSF101322">
    <property type="entry name" value="YcfC-like"/>
    <property type="match status" value="1"/>
</dbReference>